<keyword evidence="2" id="KW-1185">Reference proteome</keyword>
<dbReference type="Proteomes" id="UP000814140">
    <property type="component" value="Unassembled WGS sequence"/>
</dbReference>
<evidence type="ECO:0000313" key="1">
    <source>
        <dbReference type="EMBL" id="KAI0065512.1"/>
    </source>
</evidence>
<protein>
    <submittedName>
        <fullName evidence="1">Uncharacterized protein</fullName>
    </submittedName>
</protein>
<proteinExistence type="predicted"/>
<sequence>MSEDRIALSGGVVTANVFFCSAMRAHRLGLQALASLDSAAASLLWRARSLDQTSGIGCRSTGVVPSRSEHRDISVTPTKKQKPSRDFIPSETGNVWDPSLHLKKGFQQCRRRSGSSMSIDVTIPAMSELRGKILATCSSFSTTGSSGGAV</sequence>
<name>A0ACB8TAE7_9AGAM</name>
<reference evidence="1" key="1">
    <citation type="submission" date="2021-03" db="EMBL/GenBank/DDBJ databases">
        <authorList>
            <consortium name="DOE Joint Genome Institute"/>
            <person name="Ahrendt S."/>
            <person name="Looney B.P."/>
            <person name="Miyauchi S."/>
            <person name="Morin E."/>
            <person name="Drula E."/>
            <person name="Courty P.E."/>
            <person name="Chicoki N."/>
            <person name="Fauchery L."/>
            <person name="Kohler A."/>
            <person name="Kuo A."/>
            <person name="Labutti K."/>
            <person name="Pangilinan J."/>
            <person name="Lipzen A."/>
            <person name="Riley R."/>
            <person name="Andreopoulos W."/>
            <person name="He G."/>
            <person name="Johnson J."/>
            <person name="Barry K.W."/>
            <person name="Grigoriev I.V."/>
            <person name="Nagy L."/>
            <person name="Hibbett D."/>
            <person name="Henrissat B."/>
            <person name="Matheny P.B."/>
            <person name="Labbe J."/>
            <person name="Martin F."/>
        </authorList>
    </citation>
    <scope>NUCLEOTIDE SEQUENCE</scope>
    <source>
        <strain evidence="1">HHB10654</strain>
    </source>
</reference>
<accession>A0ACB8TAE7</accession>
<gene>
    <name evidence="1" type="ORF">BV25DRAFT_1701303</name>
</gene>
<evidence type="ECO:0000313" key="2">
    <source>
        <dbReference type="Proteomes" id="UP000814140"/>
    </source>
</evidence>
<comment type="caution">
    <text evidence="1">The sequence shown here is derived from an EMBL/GenBank/DDBJ whole genome shotgun (WGS) entry which is preliminary data.</text>
</comment>
<dbReference type="EMBL" id="MU277195">
    <property type="protein sequence ID" value="KAI0065512.1"/>
    <property type="molecule type" value="Genomic_DNA"/>
</dbReference>
<reference evidence="1" key="2">
    <citation type="journal article" date="2022" name="New Phytol.">
        <title>Evolutionary transition to the ectomycorrhizal habit in the genomes of a hyperdiverse lineage of mushroom-forming fungi.</title>
        <authorList>
            <person name="Looney B."/>
            <person name="Miyauchi S."/>
            <person name="Morin E."/>
            <person name="Drula E."/>
            <person name="Courty P.E."/>
            <person name="Kohler A."/>
            <person name="Kuo A."/>
            <person name="LaButti K."/>
            <person name="Pangilinan J."/>
            <person name="Lipzen A."/>
            <person name="Riley R."/>
            <person name="Andreopoulos W."/>
            <person name="He G."/>
            <person name="Johnson J."/>
            <person name="Nolan M."/>
            <person name="Tritt A."/>
            <person name="Barry K.W."/>
            <person name="Grigoriev I.V."/>
            <person name="Nagy L.G."/>
            <person name="Hibbett D."/>
            <person name="Henrissat B."/>
            <person name="Matheny P.B."/>
            <person name="Labbe J."/>
            <person name="Martin F.M."/>
        </authorList>
    </citation>
    <scope>NUCLEOTIDE SEQUENCE</scope>
    <source>
        <strain evidence="1">HHB10654</strain>
    </source>
</reference>
<organism evidence="1 2">
    <name type="scientific">Artomyces pyxidatus</name>
    <dbReference type="NCBI Taxonomy" id="48021"/>
    <lineage>
        <taxon>Eukaryota</taxon>
        <taxon>Fungi</taxon>
        <taxon>Dikarya</taxon>
        <taxon>Basidiomycota</taxon>
        <taxon>Agaricomycotina</taxon>
        <taxon>Agaricomycetes</taxon>
        <taxon>Russulales</taxon>
        <taxon>Auriscalpiaceae</taxon>
        <taxon>Artomyces</taxon>
    </lineage>
</organism>